<evidence type="ECO:0000313" key="4">
    <source>
        <dbReference type="EMBL" id="ACZ41100.1"/>
    </source>
</evidence>
<dbReference type="AlphaFoldDB" id="D1CDU4"/>
<evidence type="ECO:0000259" key="3">
    <source>
        <dbReference type="Pfam" id="PF05193"/>
    </source>
</evidence>
<feature type="domain" description="Peptidase M16 N-terminal" evidence="2">
    <location>
        <begin position="23"/>
        <end position="155"/>
    </location>
</feature>
<evidence type="ECO:0000259" key="2">
    <source>
        <dbReference type="Pfam" id="PF00675"/>
    </source>
</evidence>
<dbReference type="Proteomes" id="UP000000323">
    <property type="component" value="Chromosome 1"/>
</dbReference>
<dbReference type="InterPro" id="IPR011765">
    <property type="entry name" value="Pept_M16_N"/>
</dbReference>
<accession>D1CDU4</accession>
<organism evidence="4 5">
    <name type="scientific">Thermobaculum terrenum (strain ATCC BAA-798 / CCMEE 7001 / YNP1)</name>
    <dbReference type="NCBI Taxonomy" id="525904"/>
    <lineage>
        <taxon>Bacteria</taxon>
        <taxon>Bacillati</taxon>
        <taxon>Chloroflexota</taxon>
        <taxon>Chloroflexia</taxon>
        <taxon>Candidatus Thermobaculales</taxon>
        <taxon>Candidatus Thermobaculaceae</taxon>
        <taxon>Thermobaculum</taxon>
    </lineage>
</organism>
<feature type="domain" description="Peptidase M16 C-terminal" evidence="3">
    <location>
        <begin position="168"/>
        <end position="337"/>
    </location>
</feature>
<dbReference type="OrthoDB" id="9811314at2"/>
<keyword evidence="5" id="KW-1185">Reference proteome</keyword>
<gene>
    <name evidence="4" type="ordered locus">Tter_0178</name>
</gene>
<dbReference type="Pfam" id="PF00675">
    <property type="entry name" value="Peptidase_M16"/>
    <property type="match status" value="1"/>
</dbReference>
<dbReference type="eggNOG" id="COG0612">
    <property type="taxonomic scope" value="Bacteria"/>
</dbReference>
<dbReference type="GO" id="GO:0046872">
    <property type="term" value="F:metal ion binding"/>
    <property type="evidence" value="ECO:0007669"/>
    <property type="project" value="InterPro"/>
</dbReference>
<dbReference type="Pfam" id="PF05193">
    <property type="entry name" value="Peptidase_M16_C"/>
    <property type="match status" value="1"/>
</dbReference>
<dbReference type="InterPro" id="IPR007863">
    <property type="entry name" value="Peptidase_M16_C"/>
</dbReference>
<comment type="similarity">
    <text evidence="1">Belongs to the peptidase M16 family.</text>
</comment>
<dbReference type="PANTHER" id="PTHR11851:SF49">
    <property type="entry name" value="MITOCHONDRIAL-PROCESSING PEPTIDASE SUBUNIT ALPHA"/>
    <property type="match status" value="1"/>
</dbReference>
<dbReference type="Gene3D" id="3.30.830.10">
    <property type="entry name" value="Metalloenzyme, LuxS/M16 peptidase-like"/>
    <property type="match status" value="2"/>
</dbReference>
<evidence type="ECO:0000256" key="1">
    <source>
        <dbReference type="ARBA" id="ARBA00007261"/>
    </source>
</evidence>
<dbReference type="InterPro" id="IPR050361">
    <property type="entry name" value="MPP/UQCRC_Complex"/>
</dbReference>
<dbReference type="InterPro" id="IPR011249">
    <property type="entry name" value="Metalloenz_LuxS/M16"/>
</dbReference>
<dbReference type="HOGENOM" id="CLU_009902_3_3_0"/>
<dbReference type="RefSeq" id="WP_012874135.1">
    <property type="nucleotide sequence ID" value="NC_013525.1"/>
</dbReference>
<dbReference type="EMBL" id="CP001825">
    <property type="protein sequence ID" value="ACZ41100.1"/>
    <property type="molecule type" value="Genomic_DNA"/>
</dbReference>
<sequence length="421" mass="46705">MPEQYKDVLPNGLTVLGERLEGVRSLALGFIVGAGSSYDPDDKSGLAHFTETMLLEGTTNRTSRQISDSLDSLGVSYGTSLDAETIGLSGVMVSSRLEPALEIFADILQNPSFPEDEMEQTRSSILQELRREEDEPMVKVRDLLRRVYYEGHPYSKRPTGEPDVISSLSSADLREYHASYFNPANTVCAAAGDLDWDLFRSLVEKFLGGWKPGTKAPEIGPPHPRPQLYVENQQTQQEHIAGAAPSVPFGHDDYYAAIIAAEILGGGMSSRLFVEVREKRGLVYSVGASYSPGRYQGSWRIYAGTTPERASQTYSVLMEELHKLDSEGVSEEEFRRFQALTRSHVLMAGESTSARLRSLLTSWWYEGRIKPLSYIRERIDAVTVDQVNKVVREWPLSSNLVLCALGPSTKESLVGENVSKV</sequence>
<name>D1CDU4_THET1</name>
<reference evidence="5" key="1">
    <citation type="journal article" date="2010" name="Stand. Genomic Sci.">
        <title>Complete genome sequence of 'Thermobaculum terrenum' type strain (YNP1).</title>
        <authorList>
            <person name="Kiss H."/>
            <person name="Cleland D."/>
            <person name="Lapidus A."/>
            <person name="Lucas S."/>
            <person name="Glavina Del Rio T."/>
            <person name="Nolan M."/>
            <person name="Tice H."/>
            <person name="Han C."/>
            <person name="Goodwin L."/>
            <person name="Pitluck S."/>
            <person name="Liolios K."/>
            <person name="Ivanova N."/>
            <person name="Mavromatis K."/>
            <person name="Ovchinnikova G."/>
            <person name="Pati A."/>
            <person name="Chen A."/>
            <person name="Palaniappan K."/>
            <person name="Land M."/>
            <person name="Hauser L."/>
            <person name="Chang Y."/>
            <person name="Jeffries C."/>
            <person name="Lu M."/>
            <person name="Brettin T."/>
            <person name="Detter J."/>
            <person name="Goker M."/>
            <person name="Tindall B."/>
            <person name="Beck B."/>
            <person name="McDermott T."/>
            <person name="Woyke T."/>
            <person name="Bristow J."/>
            <person name="Eisen J."/>
            <person name="Markowitz V."/>
            <person name="Hugenholtz P."/>
            <person name="Kyrpides N."/>
            <person name="Klenk H."/>
            <person name="Cheng J."/>
        </authorList>
    </citation>
    <scope>NUCLEOTIDE SEQUENCE [LARGE SCALE GENOMIC DNA]</scope>
    <source>
        <strain evidence="5">ATCC BAA-798 / YNP1</strain>
    </source>
</reference>
<dbReference type="STRING" id="525904.Tter_0178"/>
<protein>
    <submittedName>
        <fullName evidence="4">Peptidase M16 domain protein</fullName>
    </submittedName>
</protein>
<dbReference type="SUPFAM" id="SSF63411">
    <property type="entry name" value="LuxS/MPP-like metallohydrolase"/>
    <property type="match status" value="2"/>
</dbReference>
<proteinExistence type="inferred from homology"/>
<evidence type="ECO:0000313" key="5">
    <source>
        <dbReference type="Proteomes" id="UP000000323"/>
    </source>
</evidence>
<dbReference type="KEGG" id="ttr:Tter_0178"/>
<dbReference type="PANTHER" id="PTHR11851">
    <property type="entry name" value="METALLOPROTEASE"/>
    <property type="match status" value="1"/>
</dbReference>